<protein>
    <submittedName>
        <fullName evidence="1">Uncharacterized protein</fullName>
    </submittedName>
</protein>
<dbReference type="EMBL" id="CAMXCT010001768">
    <property type="protein sequence ID" value="CAI3992859.1"/>
    <property type="molecule type" value="Genomic_DNA"/>
</dbReference>
<feature type="non-terminal residue" evidence="1">
    <location>
        <position position="113"/>
    </location>
</feature>
<evidence type="ECO:0000313" key="1">
    <source>
        <dbReference type="EMBL" id="CAI3992859.1"/>
    </source>
</evidence>
<dbReference type="Proteomes" id="UP001152797">
    <property type="component" value="Unassembled WGS sequence"/>
</dbReference>
<accession>A0A9P1CJK4</accession>
<proteinExistence type="predicted"/>
<reference evidence="2" key="2">
    <citation type="submission" date="2024-04" db="EMBL/GenBank/DDBJ databases">
        <authorList>
            <person name="Chen Y."/>
            <person name="Shah S."/>
            <person name="Dougan E. K."/>
            <person name="Thang M."/>
            <person name="Chan C."/>
        </authorList>
    </citation>
    <scope>NUCLEOTIDE SEQUENCE [LARGE SCALE GENOMIC DNA]</scope>
</reference>
<evidence type="ECO:0000313" key="3">
    <source>
        <dbReference type="Proteomes" id="UP001152797"/>
    </source>
</evidence>
<dbReference type="AlphaFoldDB" id="A0A9P1CJK4"/>
<evidence type="ECO:0000313" key="2">
    <source>
        <dbReference type="EMBL" id="CAL1146234.1"/>
    </source>
</evidence>
<dbReference type="EMBL" id="CAMXCT020001768">
    <property type="protein sequence ID" value="CAL1146234.1"/>
    <property type="molecule type" value="Genomic_DNA"/>
</dbReference>
<feature type="non-terminal residue" evidence="1">
    <location>
        <position position="1"/>
    </location>
</feature>
<name>A0A9P1CJK4_9DINO</name>
<gene>
    <name evidence="1" type="ORF">C1SCF055_LOCUS19654</name>
</gene>
<comment type="caution">
    <text evidence="1">The sequence shown here is derived from an EMBL/GenBank/DDBJ whole genome shotgun (WGS) entry which is preliminary data.</text>
</comment>
<keyword evidence="3" id="KW-1185">Reference proteome</keyword>
<organism evidence="1">
    <name type="scientific">Cladocopium goreaui</name>
    <dbReference type="NCBI Taxonomy" id="2562237"/>
    <lineage>
        <taxon>Eukaryota</taxon>
        <taxon>Sar</taxon>
        <taxon>Alveolata</taxon>
        <taxon>Dinophyceae</taxon>
        <taxon>Suessiales</taxon>
        <taxon>Symbiodiniaceae</taxon>
        <taxon>Cladocopium</taxon>
    </lineage>
</organism>
<dbReference type="EMBL" id="CAMXCT030001768">
    <property type="protein sequence ID" value="CAL4780171.1"/>
    <property type="molecule type" value="Genomic_DNA"/>
</dbReference>
<sequence length="113" mass="12621">AAELTFGLPTVFRAPEDWQAEMKGEVFDLVQCSQRIYTGDAAKTSQASQVMYWSGLIGGLATMEVLMLQGAKQFTPYVTCEFKRAYCVFRSALNILADRAIAQGEAKYHMRPK</sequence>
<reference evidence="1" key="1">
    <citation type="submission" date="2022-10" db="EMBL/GenBank/DDBJ databases">
        <authorList>
            <person name="Chen Y."/>
            <person name="Dougan E. K."/>
            <person name="Chan C."/>
            <person name="Rhodes N."/>
            <person name="Thang M."/>
        </authorList>
    </citation>
    <scope>NUCLEOTIDE SEQUENCE</scope>
</reference>